<evidence type="ECO:0000256" key="3">
    <source>
        <dbReference type="ARBA" id="ARBA00013080"/>
    </source>
</evidence>
<dbReference type="PANTHER" id="PTHR31689:SF0">
    <property type="entry name" value="DIAMINOPIMELATE EPIMERASE"/>
    <property type="match status" value="1"/>
</dbReference>
<keyword evidence="4 8" id="KW-0028">Amino-acid biosynthesis</keyword>
<comment type="pathway">
    <text evidence="1 8">Amino-acid biosynthesis; L-lysine biosynthesis via DAP pathway; DL-2,6-diaminopimelate from LL-2,6-diaminopimelate: step 1/1.</text>
</comment>
<feature type="binding site" evidence="8">
    <location>
        <begin position="238"/>
        <end position="239"/>
    </location>
    <ligand>
        <name>substrate</name>
    </ligand>
</feature>
<dbReference type="HAMAP" id="MF_00197">
    <property type="entry name" value="DAP_epimerase"/>
    <property type="match status" value="1"/>
</dbReference>
<dbReference type="GO" id="GO:0009089">
    <property type="term" value="P:lysine biosynthetic process via diaminopimelate"/>
    <property type="evidence" value="ECO:0007669"/>
    <property type="project" value="UniProtKB-UniRule"/>
</dbReference>
<proteinExistence type="inferred from homology"/>
<dbReference type="EC" id="5.1.1.7" evidence="3 8"/>
<feature type="binding site" evidence="8">
    <location>
        <position position="187"/>
    </location>
    <ligand>
        <name>substrate</name>
    </ligand>
</feature>
<evidence type="ECO:0000256" key="5">
    <source>
        <dbReference type="ARBA" id="ARBA00023154"/>
    </source>
</evidence>
<feature type="binding site" evidence="8">
    <location>
        <position position="26"/>
    </location>
    <ligand>
        <name>substrate</name>
    </ligand>
</feature>
<comment type="similarity">
    <text evidence="2 8">Belongs to the diaminopimelate epimerase family.</text>
</comment>
<feature type="active site" evidence="9">
    <location>
        <position position="110"/>
    </location>
</feature>
<dbReference type="Gene3D" id="3.10.310.10">
    <property type="entry name" value="Diaminopimelate Epimerase, Chain A, domain 1"/>
    <property type="match status" value="2"/>
</dbReference>
<feature type="active site" description="Proton donor" evidence="8">
    <location>
        <position position="110"/>
    </location>
</feature>
<comment type="function">
    <text evidence="8">Catalyzes the stereoinversion of LL-2,6-diaminopimelate (L,L-DAP) to meso-diaminopimelate (meso-DAP), a precursor of L-lysine and an essential component of the bacterial peptidoglycan.</text>
</comment>
<dbReference type="UniPathway" id="UPA00034">
    <property type="reaction ID" value="UER00025"/>
</dbReference>
<dbReference type="SUPFAM" id="SSF54506">
    <property type="entry name" value="Diaminopimelate epimerase-like"/>
    <property type="match status" value="2"/>
</dbReference>
<dbReference type="NCBIfam" id="TIGR00652">
    <property type="entry name" value="DapF"/>
    <property type="match status" value="1"/>
</dbReference>
<protein>
    <recommendedName>
        <fullName evidence="3 8">Diaminopimelate epimerase</fullName>
        <shortName evidence="8">DAP epimerase</shortName>
        <ecNumber evidence="3 8">5.1.1.7</ecNumber>
    </recommendedName>
    <alternativeName>
        <fullName evidence="8">PLP-independent amino acid racemase</fullName>
    </alternativeName>
</protein>
<dbReference type="STRING" id="60137.SAMN04488041_104463"/>
<dbReference type="PROSITE" id="PS01326">
    <property type="entry name" value="DAP_EPIMERASE"/>
    <property type="match status" value="1"/>
</dbReference>
<organism evidence="10 11">
    <name type="scientific">Sulfitobacter pontiacus</name>
    <dbReference type="NCBI Taxonomy" id="60137"/>
    <lineage>
        <taxon>Bacteria</taxon>
        <taxon>Pseudomonadati</taxon>
        <taxon>Pseudomonadota</taxon>
        <taxon>Alphaproteobacteria</taxon>
        <taxon>Rhodobacterales</taxon>
        <taxon>Roseobacteraceae</taxon>
        <taxon>Sulfitobacter</taxon>
    </lineage>
</organism>
<evidence type="ECO:0000313" key="10">
    <source>
        <dbReference type="EMBL" id="SDX11147.1"/>
    </source>
</evidence>
<evidence type="ECO:0000256" key="9">
    <source>
        <dbReference type="PROSITE-ProRule" id="PRU10125"/>
    </source>
</evidence>
<feature type="binding site" evidence="8">
    <location>
        <position position="220"/>
    </location>
    <ligand>
        <name>substrate</name>
    </ligand>
</feature>
<keyword evidence="8" id="KW-0963">Cytoplasm</keyword>
<comment type="subunit">
    <text evidence="8">Homodimer.</text>
</comment>
<keyword evidence="6 8" id="KW-0413">Isomerase</keyword>
<accession>A0A1H2Z1G2</accession>
<evidence type="ECO:0000256" key="8">
    <source>
        <dbReference type="HAMAP-Rule" id="MF_00197"/>
    </source>
</evidence>
<dbReference type="AlphaFoldDB" id="A0A1H2Z1G2"/>
<sequence length="309" mass="33196">MPRYMRRMYSDLTNGLPFMKMHGLGNDFVVLDAREKVVLDAREKDVLDAREGAVRTDGTPALPKVTPALAQAIGHRQFGVGFDQLAVITNGAADAHLTFFNADGSTSAACGNATRCIARFLMEETGKTQLHLTTDRGDLAARDAGNGLTSVNMGHPQLDWDEIPLAHQMDTLELPIDGAPTATGMGNPHCTFFVDDVDAIDLPAFGPGIEHHALYPERTNVQIAQIVGPDHIRMRVWERGVGITLASGSSSCATAVAAARRGLTGRAVRIDLDGGTLHIDWREDGVWMTGPSAHVFSGVLTPSFLESLT</sequence>
<dbReference type="GO" id="GO:0008837">
    <property type="term" value="F:diaminopimelate epimerase activity"/>
    <property type="evidence" value="ECO:0007669"/>
    <property type="project" value="UniProtKB-UniRule"/>
</dbReference>
<evidence type="ECO:0000256" key="1">
    <source>
        <dbReference type="ARBA" id="ARBA00005196"/>
    </source>
</evidence>
<dbReference type="EMBL" id="FNNB01000004">
    <property type="protein sequence ID" value="SDX11147.1"/>
    <property type="molecule type" value="Genomic_DNA"/>
</dbReference>
<dbReference type="PANTHER" id="PTHR31689">
    <property type="entry name" value="DIAMINOPIMELATE EPIMERASE, CHLOROPLASTIC"/>
    <property type="match status" value="1"/>
</dbReference>
<dbReference type="Pfam" id="PF01678">
    <property type="entry name" value="DAP_epimerase"/>
    <property type="match status" value="2"/>
</dbReference>
<dbReference type="InterPro" id="IPR001653">
    <property type="entry name" value="DAP_epimerase_DapF"/>
</dbReference>
<comment type="subcellular location">
    <subcellularLocation>
        <location evidence="8">Cytoplasm</location>
    </subcellularLocation>
</comment>
<feature type="binding site" evidence="8">
    <location>
        <begin position="248"/>
        <end position="249"/>
    </location>
    <ligand>
        <name>substrate</name>
    </ligand>
</feature>
<comment type="catalytic activity">
    <reaction evidence="7 8">
        <text>(2S,6S)-2,6-diaminopimelate = meso-2,6-diaminopimelate</text>
        <dbReference type="Rhea" id="RHEA:15393"/>
        <dbReference type="ChEBI" id="CHEBI:57609"/>
        <dbReference type="ChEBI" id="CHEBI:57791"/>
        <dbReference type="EC" id="5.1.1.7"/>
    </reaction>
</comment>
<evidence type="ECO:0000256" key="4">
    <source>
        <dbReference type="ARBA" id="ARBA00022605"/>
    </source>
</evidence>
<feature type="binding site" evidence="8">
    <location>
        <position position="84"/>
    </location>
    <ligand>
        <name>substrate</name>
    </ligand>
</feature>
<feature type="binding site" evidence="8">
    <location>
        <position position="101"/>
    </location>
    <ligand>
        <name>substrate</name>
    </ligand>
</feature>
<evidence type="ECO:0000256" key="6">
    <source>
        <dbReference type="ARBA" id="ARBA00023235"/>
    </source>
</evidence>
<feature type="site" description="Could be important to modulate the pK values of the two catalytic cysteine residues" evidence="8">
    <location>
        <position position="238"/>
    </location>
</feature>
<dbReference type="Proteomes" id="UP000183076">
    <property type="component" value="Unassembled WGS sequence"/>
</dbReference>
<feature type="site" description="Could be important to modulate the pK values of the two catalytic cysteine residues" evidence="8">
    <location>
        <position position="189"/>
    </location>
</feature>
<evidence type="ECO:0000256" key="2">
    <source>
        <dbReference type="ARBA" id="ARBA00010219"/>
    </source>
</evidence>
<evidence type="ECO:0000313" key="11">
    <source>
        <dbReference type="Proteomes" id="UP000183076"/>
    </source>
</evidence>
<feature type="binding site" evidence="8">
    <location>
        <begin position="111"/>
        <end position="112"/>
    </location>
    <ligand>
        <name>substrate</name>
    </ligand>
</feature>
<keyword evidence="5 8" id="KW-0457">Lysine biosynthesis</keyword>
<dbReference type="GO" id="GO:0005829">
    <property type="term" value="C:cytosol"/>
    <property type="evidence" value="ECO:0007669"/>
    <property type="project" value="TreeGrafter"/>
</dbReference>
<gene>
    <name evidence="8" type="primary">dapF</name>
    <name evidence="10" type="ORF">SAMN04488041_104463</name>
</gene>
<comment type="caution">
    <text evidence="8">Lacks conserved residue(s) required for the propagation of feature annotation.</text>
</comment>
<name>A0A1H2Z1G2_9RHOB</name>
<dbReference type="InterPro" id="IPR018510">
    <property type="entry name" value="DAP_epimerase_AS"/>
</dbReference>
<reference evidence="11" key="1">
    <citation type="submission" date="2016-10" db="EMBL/GenBank/DDBJ databases">
        <authorList>
            <person name="Varghese N."/>
            <person name="Submissions S."/>
        </authorList>
    </citation>
    <scope>NUCLEOTIDE SEQUENCE [LARGE SCALE GENOMIC DNA]</scope>
    <source>
        <strain evidence="11">DSM 10014</strain>
    </source>
</reference>
<evidence type="ECO:0000256" key="7">
    <source>
        <dbReference type="ARBA" id="ARBA00051712"/>
    </source>
</evidence>